<evidence type="ECO:0000313" key="12">
    <source>
        <dbReference type="Proteomes" id="UP000051131"/>
    </source>
</evidence>
<comment type="activity regulation">
    <text evidence="10">Na(+) is not transported, but it plays an essential structural role and its presence is essential for fluoride channel function.</text>
</comment>
<dbReference type="PANTHER" id="PTHR28259">
    <property type="entry name" value="FLUORIDE EXPORT PROTEIN 1-RELATED"/>
    <property type="match status" value="1"/>
</dbReference>
<dbReference type="Pfam" id="PF02537">
    <property type="entry name" value="CRCB"/>
    <property type="match status" value="1"/>
</dbReference>
<evidence type="ECO:0000256" key="6">
    <source>
        <dbReference type="ARBA" id="ARBA00023303"/>
    </source>
</evidence>
<dbReference type="GO" id="GO:0140114">
    <property type="term" value="P:cellular detoxification of fluoride"/>
    <property type="evidence" value="ECO:0007669"/>
    <property type="project" value="UniProtKB-UniRule"/>
</dbReference>
<keyword evidence="5 10" id="KW-0472">Membrane</keyword>
<gene>
    <name evidence="10" type="primary">fluC</name>
    <name evidence="10" type="synonym">crcB</name>
    <name evidence="11" type="ORF">FC80_GL001101</name>
</gene>
<organism evidence="11 12">
    <name type="scientific">Liquorilactobacillus cacaonum DSM 21116</name>
    <dbReference type="NCBI Taxonomy" id="1423729"/>
    <lineage>
        <taxon>Bacteria</taxon>
        <taxon>Bacillati</taxon>
        <taxon>Bacillota</taxon>
        <taxon>Bacilli</taxon>
        <taxon>Lactobacillales</taxon>
        <taxon>Lactobacillaceae</taxon>
        <taxon>Liquorilactobacillus</taxon>
    </lineage>
</organism>
<sequence>MQNFKNILSIAIFGFIGGICRYLLGFFFDFNGTILVNVVGCFLLAFLTYFMLESETPATWLTLGLGTGFVGSFTTFSSFCLDTLKIIGIHNYGYVLIYLIISVVGGYFSAFYGMKLGKFSGKKMKRRKDI</sequence>
<feature type="binding site" evidence="10">
    <location>
        <position position="74"/>
    </location>
    <ligand>
        <name>Na(+)</name>
        <dbReference type="ChEBI" id="CHEBI:29101"/>
        <note>structural</note>
    </ligand>
</feature>
<feature type="transmembrane region" description="Helical" evidence="10">
    <location>
        <begin position="59"/>
        <end position="79"/>
    </location>
</feature>
<keyword evidence="2 10" id="KW-1003">Cell membrane</keyword>
<comment type="catalytic activity">
    <reaction evidence="8">
        <text>fluoride(in) = fluoride(out)</text>
        <dbReference type="Rhea" id="RHEA:76159"/>
        <dbReference type="ChEBI" id="CHEBI:17051"/>
    </reaction>
    <physiologicalReaction direction="left-to-right" evidence="8">
        <dbReference type="Rhea" id="RHEA:76160"/>
    </physiologicalReaction>
</comment>
<keyword evidence="10" id="KW-0915">Sodium</keyword>
<reference evidence="11 12" key="1">
    <citation type="journal article" date="2015" name="Genome Announc.">
        <title>Expanding the biotechnology potential of lactobacilli through comparative genomics of 213 strains and associated genera.</title>
        <authorList>
            <person name="Sun Z."/>
            <person name="Harris H.M."/>
            <person name="McCann A."/>
            <person name="Guo C."/>
            <person name="Argimon S."/>
            <person name="Zhang W."/>
            <person name="Yang X."/>
            <person name="Jeffery I.B."/>
            <person name="Cooney J.C."/>
            <person name="Kagawa T.F."/>
            <person name="Liu W."/>
            <person name="Song Y."/>
            <person name="Salvetti E."/>
            <person name="Wrobel A."/>
            <person name="Rasinkangas P."/>
            <person name="Parkhill J."/>
            <person name="Rea M.C."/>
            <person name="O'Sullivan O."/>
            <person name="Ritari J."/>
            <person name="Douillard F.P."/>
            <person name="Paul Ross R."/>
            <person name="Yang R."/>
            <person name="Briner A.E."/>
            <person name="Felis G.E."/>
            <person name="de Vos W.M."/>
            <person name="Barrangou R."/>
            <person name="Klaenhammer T.R."/>
            <person name="Caufield P.W."/>
            <person name="Cui Y."/>
            <person name="Zhang H."/>
            <person name="O'Toole P.W."/>
        </authorList>
    </citation>
    <scope>NUCLEOTIDE SEQUENCE [LARGE SCALE GENOMIC DNA]</scope>
    <source>
        <strain evidence="11 12">DSM 21116</strain>
    </source>
</reference>
<dbReference type="PANTHER" id="PTHR28259:SF1">
    <property type="entry name" value="FLUORIDE EXPORT PROTEIN 1-RELATED"/>
    <property type="match status" value="1"/>
</dbReference>
<evidence type="ECO:0000256" key="10">
    <source>
        <dbReference type="HAMAP-Rule" id="MF_00454"/>
    </source>
</evidence>
<evidence type="ECO:0000256" key="8">
    <source>
        <dbReference type="ARBA" id="ARBA00035585"/>
    </source>
</evidence>
<feature type="transmembrane region" description="Helical" evidence="10">
    <location>
        <begin position="34"/>
        <end position="52"/>
    </location>
</feature>
<keyword evidence="10" id="KW-0406">Ion transport</keyword>
<dbReference type="EMBL" id="AYZE01000014">
    <property type="protein sequence ID" value="KRM91104.1"/>
    <property type="molecule type" value="Genomic_DNA"/>
</dbReference>
<dbReference type="GO" id="GO:0046872">
    <property type="term" value="F:metal ion binding"/>
    <property type="evidence" value="ECO:0007669"/>
    <property type="project" value="UniProtKB-KW"/>
</dbReference>
<evidence type="ECO:0000313" key="11">
    <source>
        <dbReference type="EMBL" id="KRM91104.1"/>
    </source>
</evidence>
<dbReference type="Proteomes" id="UP000051131">
    <property type="component" value="Unassembled WGS sequence"/>
</dbReference>
<keyword evidence="4 10" id="KW-1133">Transmembrane helix</keyword>
<proteinExistence type="inferred from homology"/>
<dbReference type="InterPro" id="IPR003691">
    <property type="entry name" value="FluC"/>
</dbReference>
<evidence type="ECO:0000256" key="3">
    <source>
        <dbReference type="ARBA" id="ARBA00022692"/>
    </source>
</evidence>
<protein>
    <recommendedName>
        <fullName evidence="10">Fluoride-specific ion channel FluC</fullName>
    </recommendedName>
</protein>
<keyword evidence="10" id="KW-0479">Metal-binding</keyword>
<feature type="transmembrane region" description="Helical" evidence="10">
    <location>
        <begin position="7"/>
        <end position="28"/>
    </location>
</feature>
<dbReference type="AlphaFoldDB" id="A0A0R2CIQ8"/>
<dbReference type="HAMAP" id="MF_00454">
    <property type="entry name" value="FluC"/>
    <property type="match status" value="1"/>
</dbReference>
<keyword evidence="12" id="KW-1185">Reference proteome</keyword>
<comment type="caution">
    <text evidence="11">The sequence shown here is derived from an EMBL/GenBank/DDBJ whole genome shotgun (WGS) entry which is preliminary data.</text>
</comment>
<evidence type="ECO:0000256" key="7">
    <source>
        <dbReference type="ARBA" id="ARBA00035120"/>
    </source>
</evidence>
<keyword evidence="6 10" id="KW-0407">Ion channel</keyword>
<evidence type="ECO:0000256" key="9">
    <source>
        <dbReference type="ARBA" id="ARBA00049940"/>
    </source>
</evidence>
<comment type="function">
    <text evidence="9 10">Fluoride-specific ion channel. Important for reducing fluoride concentration in the cell, thus reducing its toxicity.</text>
</comment>
<feature type="transmembrane region" description="Helical" evidence="10">
    <location>
        <begin position="91"/>
        <end position="114"/>
    </location>
</feature>
<feature type="binding site" evidence="10">
    <location>
        <position position="71"/>
    </location>
    <ligand>
        <name>Na(+)</name>
        <dbReference type="ChEBI" id="CHEBI:29101"/>
        <note>structural</note>
    </ligand>
</feature>
<evidence type="ECO:0000256" key="2">
    <source>
        <dbReference type="ARBA" id="ARBA00022475"/>
    </source>
</evidence>
<keyword evidence="10" id="KW-0813">Transport</keyword>
<keyword evidence="3 10" id="KW-0812">Transmembrane</keyword>
<dbReference type="GO" id="GO:0062054">
    <property type="term" value="F:fluoride channel activity"/>
    <property type="evidence" value="ECO:0007669"/>
    <property type="project" value="UniProtKB-UniRule"/>
</dbReference>
<dbReference type="PATRIC" id="fig|1423729.3.peg.1115"/>
<dbReference type="OrthoDB" id="9799631at2"/>
<dbReference type="GO" id="GO:0005886">
    <property type="term" value="C:plasma membrane"/>
    <property type="evidence" value="ECO:0007669"/>
    <property type="project" value="UniProtKB-SubCell"/>
</dbReference>
<evidence type="ECO:0000256" key="5">
    <source>
        <dbReference type="ARBA" id="ARBA00023136"/>
    </source>
</evidence>
<accession>A0A0R2CIQ8</accession>
<evidence type="ECO:0000256" key="1">
    <source>
        <dbReference type="ARBA" id="ARBA00004651"/>
    </source>
</evidence>
<name>A0A0R2CIQ8_9LACO</name>
<dbReference type="RefSeq" id="WP_057829306.1">
    <property type="nucleotide sequence ID" value="NZ_AYZE01000014.1"/>
</dbReference>
<comment type="subcellular location">
    <subcellularLocation>
        <location evidence="1 10">Cell membrane</location>
        <topology evidence="1 10">Multi-pass membrane protein</topology>
    </subcellularLocation>
</comment>
<comment type="similarity">
    <text evidence="7 10">Belongs to the fluoride channel Fluc/FEX (TC 1.A.43) family.</text>
</comment>
<evidence type="ECO:0000256" key="4">
    <source>
        <dbReference type="ARBA" id="ARBA00022989"/>
    </source>
</evidence>
<dbReference type="STRING" id="1423729.FC80_GL001101"/>